<evidence type="ECO:0000313" key="3">
    <source>
        <dbReference type="Proteomes" id="UP000673691"/>
    </source>
</evidence>
<dbReference type="Pfam" id="PF00657">
    <property type="entry name" value="Lipase_GDSL"/>
    <property type="match status" value="1"/>
</dbReference>
<dbReference type="GO" id="GO:0016788">
    <property type="term" value="F:hydrolase activity, acting on ester bonds"/>
    <property type="evidence" value="ECO:0007669"/>
    <property type="project" value="InterPro"/>
</dbReference>
<dbReference type="Gene3D" id="3.40.50.1110">
    <property type="entry name" value="SGNH hydrolase"/>
    <property type="match status" value="1"/>
</dbReference>
<dbReference type="Proteomes" id="UP000673691">
    <property type="component" value="Unassembled WGS sequence"/>
</dbReference>
<keyword evidence="3" id="KW-1185">Reference proteome</keyword>
<comment type="caution">
    <text evidence="2">The sequence shown here is derived from an EMBL/GenBank/DDBJ whole genome shotgun (WGS) entry which is preliminary data.</text>
</comment>
<feature type="signal peptide" evidence="1">
    <location>
        <begin position="1"/>
        <end position="22"/>
    </location>
</feature>
<proteinExistence type="predicted"/>
<evidence type="ECO:0000313" key="2">
    <source>
        <dbReference type="EMBL" id="KAG5460117.1"/>
    </source>
</evidence>
<gene>
    <name evidence="2" type="ORF">BJ554DRAFT_7877</name>
</gene>
<organism evidence="2 3">
    <name type="scientific">Olpidium bornovanus</name>
    <dbReference type="NCBI Taxonomy" id="278681"/>
    <lineage>
        <taxon>Eukaryota</taxon>
        <taxon>Fungi</taxon>
        <taxon>Fungi incertae sedis</taxon>
        <taxon>Olpidiomycota</taxon>
        <taxon>Olpidiomycotina</taxon>
        <taxon>Olpidiomycetes</taxon>
        <taxon>Olpidiales</taxon>
        <taxon>Olpidiaceae</taxon>
        <taxon>Olpidium</taxon>
    </lineage>
</organism>
<keyword evidence="1" id="KW-0732">Signal</keyword>
<accession>A0A8H8DJH5</accession>
<protein>
    <submittedName>
        <fullName evidence="2">Uncharacterized protein</fullName>
    </submittedName>
</protein>
<name>A0A8H8DJH5_9FUNG</name>
<feature type="chain" id="PRO_5034534848" evidence="1">
    <location>
        <begin position="23"/>
        <end position="306"/>
    </location>
</feature>
<sequence length="306" mass="32753">MAPRVLVAAAFALAALAAVAAAARGRPPASSSSASQSTVLVVLGEDWSDVRNTHLLTGQAVAPSPPYSEGRFSNGPLWAEVAAVNAGLDLNCGAYAGSTTSNDAVRASPFFGVKVNRPDGLHLPDLYEQALKAFAENNQKNVLAVFAGANDFLYDPETSAQSSASRVVDAVSLIPQFRAGKLPTLFFELPPLDAFPAVAGDANAPLREKLKVWTREFNLQLYAGVAAIRKEPGSSPVDIFPTRDFFYETASVFEVQDEPCVNEHMETNGSPHAYLFWDGSHFSADFHHLLGTRAAAYLQDLLTIKN</sequence>
<dbReference type="AlphaFoldDB" id="A0A8H8DJH5"/>
<dbReference type="SUPFAM" id="SSF52266">
    <property type="entry name" value="SGNH hydrolase"/>
    <property type="match status" value="1"/>
</dbReference>
<evidence type="ECO:0000256" key="1">
    <source>
        <dbReference type="SAM" id="SignalP"/>
    </source>
</evidence>
<dbReference type="InterPro" id="IPR001087">
    <property type="entry name" value="GDSL"/>
</dbReference>
<dbReference type="OrthoDB" id="1600564at2759"/>
<dbReference type="EMBL" id="JAEFCI010005751">
    <property type="protein sequence ID" value="KAG5460117.1"/>
    <property type="molecule type" value="Genomic_DNA"/>
</dbReference>
<dbReference type="InterPro" id="IPR036514">
    <property type="entry name" value="SGNH_hydro_sf"/>
</dbReference>
<reference evidence="2 3" key="1">
    <citation type="journal article" name="Sci. Rep.">
        <title>Genome-scale phylogenetic analyses confirm Olpidium as the closest living zoosporic fungus to the non-flagellated, terrestrial fungi.</title>
        <authorList>
            <person name="Chang Y."/>
            <person name="Rochon D."/>
            <person name="Sekimoto S."/>
            <person name="Wang Y."/>
            <person name="Chovatia M."/>
            <person name="Sandor L."/>
            <person name="Salamov A."/>
            <person name="Grigoriev I.V."/>
            <person name="Stajich J.E."/>
            <person name="Spatafora J.W."/>
        </authorList>
    </citation>
    <scope>NUCLEOTIDE SEQUENCE [LARGE SCALE GENOMIC DNA]</scope>
    <source>
        <strain evidence="2">S191</strain>
    </source>
</reference>